<dbReference type="SUPFAM" id="SSF56214">
    <property type="entry name" value="4'-phosphopantetheinyl transferase"/>
    <property type="match status" value="2"/>
</dbReference>
<evidence type="ECO:0000259" key="3">
    <source>
        <dbReference type="Pfam" id="PF01648"/>
    </source>
</evidence>
<reference evidence="4 5" key="1">
    <citation type="submission" date="2016-09" db="EMBL/GenBank/DDBJ databases">
        <authorList>
            <person name="Capua I."/>
            <person name="De Benedictis P."/>
            <person name="Joannis T."/>
            <person name="Lombin L.H."/>
            <person name="Cattoli G."/>
        </authorList>
    </citation>
    <scope>NUCLEOTIDE SEQUENCE [LARGE SCALE GENOMIC DNA]</scope>
    <source>
        <strain evidence="4 5">ISLP-3</strain>
    </source>
</reference>
<dbReference type="EMBL" id="FMYH01000001">
    <property type="protein sequence ID" value="SDB92679.1"/>
    <property type="molecule type" value="Genomic_DNA"/>
</dbReference>
<keyword evidence="2 4" id="KW-0808">Transferase</keyword>
<evidence type="ECO:0000313" key="4">
    <source>
        <dbReference type="EMBL" id="SDB92679.1"/>
    </source>
</evidence>
<dbReference type="PANTHER" id="PTHR12215:SF10">
    <property type="entry name" value="L-AMINOADIPATE-SEMIALDEHYDE DEHYDROGENASE-PHOSPHOPANTETHEINYL TRANSFERASE"/>
    <property type="match status" value="1"/>
</dbReference>
<dbReference type="InterPro" id="IPR037143">
    <property type="entry name" value="4-PPantetheinyl_Trfase_dom_sf"/>
</dbReference>
<proteinExistence type="inferred from homology"/>
<dbReference type="Pfam" id="PF01648">
    <property type="entry name" value="ACPS"/>
    <property type="match status" value="1"/>
</dbReference>
<comment type="similarity">
    <text evidence="1">Belongs to the P-Pant transferase superfamily. Gsp/Sfp/HetI/AcpT family.</text>
</comment>
<dbReference type="Proteomes" id="UP000199039">
    <property type="component" value="Unassembled WGS sequence"/>
</dbReference>
<organism evidence="4 5">
    <name type="scientific">Sanguibacter gelidistatuariae</name>
    <dbReference type="NCBI Taxonomy" id="1814289"/>
    <lineage>
        <taxon>Bacteria</taxon>
        <taxon>Bacillati</taxon>
        <taxon>Actinomycetota</taxon>
        <taxon>Actinomycetes</taxon>
        <taxon>Micrococcales</taxon>
        <taxon>Sanguibacteraceae</taxon>
        <taxon>Sanguibacter</taxon>
    </lineage>
</organism>
<evidence type="ECO:0000256" key="2">
    <source>
        <dbReference type="ARBA" id="ARBA00022679"/>
    </source>
</evidence>
<dbReference type="PANTHER" id="PTHR12215">
    <property type="entry name" value="PHOSPHOPANTETHEINE TRANSFERASE"/>
    <property type="match status" value="1"/>
</dbReference>
<dbReference type="GO" id="GO:0000287">
    <property type="term" value="F:magnesium ion binding"/>
    <property type="evidence" value="ECO:0007669"/>
    <property type="project" value="InterPro"/>
</dbReference>
<evidence type="ECO:0000256" key="1">
    <source>
        <dbReference type="ARBA" id="ARBA00010990"/>
    </source>
</evidence>
<sequence length="218" mass="23757">MITETDVSVSWGVALDGPELYAAARLLDEGERRRAAALRDDQAQRRFVSAHAMLRILVGQRLDLDPHLLAFAPRGAYGKPELVHHAFRLHVNIASAGDRVVCGVTESGPIGVDVESHSVIADANRFGELDRILLTPAERRVLGELEDRVGALTRWWVRKEAVLKASGEGLTIEPTTLQMSAPDEAPQLLGWQGRPVPALWMSDLDVGDGYEAAVVVVT</sequence>
<protein>
    <submittedName>
        <fullName evidence="4">4'-phosphopantetheinyl transferase</fullName>
    </submittedName>
</protein>
<dbReference type="GO" id="GO:0008897">
    <property type="term" value="F:holo-[acyl-carrier-protein] synthase activity"/>
    <property type="evidence" value="ECO:0007669"/>
    <property type="project" value="InterPro"/>
</dbReference>
<keyword evidence="5" id="KW-1185">Reference proteome</keyword>
<dbReference type="Gene3D" id="3.90.470.20">
    <property type="entry name" value="4'-phosphopantetheinyl transferase domain"/>
    <property type="match status" value="2"/>
</dbReference>
<gene>
    <name evidence="4" type="ORF">SAMN05216410_0966</name>
</gene>
<dbReference type="InterPro" id="IPR050559">
    <property type="entry name" value="P-Pant_transferase_sf"/>
</dbReference>
<dbReference type="STRING" id="1814289.SAMN05216410_0966"/>
<evidence type="ECO:0000313" key="5">
    <source>
        <dbReference type="Proteomes" id="UP000199039"/>
    </source>
</evidence>
<dbReference type="InterPro" id="IPR008278">
    <property type="entry name" value="4-PPantetheinyl_Trfase_dom"/>
</dbReference>
<name>A0A1G6HEJ0_9MICO</name>
<accession>A0A1G6HEJ0</accession>
<dbReference type="AlphaFoldDB" id="A0A1G6HEJ0"/>
<dbReference type="GO" id="GO:0019878">
    <property type="term" value="P:lysine biosynthetic process via aminoadipic acid"/>
    <property type="evidence" value="ECO:0007669"/>
    <property type="project" value="TreeGrafter"/>
</dbReference>
<dbReference type="GO" id="GO:0005829">
    <property type="term" value="C:cytosol"/>
    <property type="evidence" value="ECO:0007669"/>
    <property type="project" value="TreeGrafter"/>
</dbReference>
<feature type="domain" description="4'-phosphopantetheinyl transferase" evidence="3">
    <location>
        <begin position="109"/>
        <end position="214"/>
    </location>
</feature>